<dbReference type="PANTHER" id="PTHR36305">
    <property type="entry name" value="PHOSPHATIDYLGLYCEROPHOSPHATASE A"/>
    <property type="match status" value="1"/>
</dbReference>
<dbReference type="Pfam" id="PF04608">
    <property type="entry name" value="PgpA"/>
    <property type="match status" value="1"/>
</dbReference>
<keyword evidence="1" id="KW-0443">Lipid metabolism</keyword>
<keyword evidence="5" id="KW-1185">Reference proteome</keyword>
<dbReference type="InterPro" id="IPR026037">
    <property type="entry name" value="PgpA"/>
</dbReference>
<comment type="subcellular location">
    <subcellularLocation>
        <location evidence="1">Cell inner membrane</location>
        <topology evidence="1">Multi-pass membrane protein</topology>
    </subcellularLocation>
</comment>
<dbReference type="PIRSF" id="PIRSF006162">
    <property type="entry name" value="PgpA"/>
    <property type="match status" value="1"/>
</dbReference>
<organism evidence="4 5">
    <name type="scientific">Pelistega europaea</name>
    <dbReference type="NCBI Taxonomy" id="106147"/>
    <lineage>
        <taxon>Bacteria</taxon>
        <taxon>Pseudomonadati</taxon>
        <taxon>Pseudomonadota</taxon>
        <taxon>Betaproteobacteria</taxon>
        <taxon>Burkholderiales</taxon>
        <taxon>Alcaligenaceae</taxon>
        <taxon>Pelistega</taxon>
    </lineage>
</organism>
<dbReference type="EC" id="3.1.3.27" evidence="1"/>
<keyword evidence="1" id="KW-0997">Cell inner membrane</keyword>
<dbReference type="Proteomes" id="UP000541421">
    <property type="component" value="Unassembled WGS sequence"/>
</dbReference>
<gene>
    <name evidence="4" type="ORF">HKX40_10140</name>
</gene>
<evidence type="ECO:0000313" key="5">
    <source>
        <dbReference type="Proteomes" id="UP000541421"/>
    </source>
</evidence>
<name>A0A7Y4P4W2_9BURK</name>
<comment type="catalytic activity">
    <reaction evidence="1">
        <text>a 1,2-diacyl-sn-glycero-3-phospho-(1'-sn-glycero-3'-phosphate) + H2O = a 1,2-diacyl-sn-glycero-3-phospho-(1'-sn-glycerol) + phosphate</text>
        <dbReference type="Rhea" id="RHEA:33751"/>
        <dbReference type="ChEBI" id="CHEBI:15377"/>
        <dbReference type="ChEBI" id="CHEBI:43474"/>
        <dbReference type="ChEBI" id="CHEBI:60110"/>
        <dbReference type="ChEBI" id="CHEBI:64716"/>
        <dbReference type="EC" id="3.1.3.27"/>
    </reaction>
</comment>
<comment type="cofactor">
    <cofactor evidence="1">
        <name>Mg(2+)</name>
        <dbReference type="ChEBI" id="CHEBI:18420"/>
    </cofactor>
</comment>
<protein>
    <recommendedName>
        <fullName evidence="1">Phosphatidylglycerophosphatase A</fullName>
        <ecNumber evidence="1">3.1.3.27</ecNumber>
    </recommendedName>
    <alternativeName>
        <fullName evidence="1">Phosphatidylglycerolphosphate phosphatase A</fullName>
    </alternativeName>
</protein>
<feature type="domain" description="YutG/PgpA" evidence="3">
    <location>
        <begin position="26"/>
        <end position="165"/>
    </location>
</feature>
<dbReference type="GO" id="GO:0009395">
    <property type="term" value="P:phospholipid catabolic process"/>
    <property type="evidence" value="ECO:0007669"/>
    <property type="project" value="UniProtKB-KW"/>
</dbReference>
<proteinExistence type="predicted"/>
<dbReference type="GO" id="GO:0008962">
    <property type="term" value="F:phosphatidylglycerophosphatase activity"/>
    <property type="evidence" value="ECO:0007669"/>
    <property type="project" value="UniProtKB-EC"/>
</dbReference>
<keyword evidence="1" id="KW-1003">Cell membrane</keyword>
<accession>A0A7Y4P4W2</accession>
<keyword evidence="1" id="KW-1208">Phospholipid metabolism</keyword>
<comment type="function">
    <text evidence="1">Lipid phosphatase which dephosphorylates phosphatidylglycerophosphate (PGP) to phosphatidylglycerol (PG).</text>
</comment>
<keyword evidence="1 2" id="KW-0472">Membrane</keyword>
<evidence type="ECO:0000259" key="3">
    <source>
        <dbReference type="Pfam" id="PF04608"/>
    </source>
</evidence>
<keyword evidence="2" id="KW-1133">Transmembrane helix</keyword>
<feature type="transmembrane region" description="Helical" evidence="2">
    <location>
        <begin position="146"/>
        <end position="169"/>
    </location>
</feature>
<feature type="transmembrane region" description="Helical" evidence="2">
    <location>
        <begin position="47"/>
        <end position="78"/>
    </location>
</feature>
<evidence type="ECO:0000256" key="2">
    <source>
        <dbReference type="SAM" id="Phobius"/>
    </source>
</evidence>
<dbReference type="AlphaFoldDB" id="A0A7Y4P4W2"/>
<dbReference type="GO" id="GO:0005886">
    <property type="term" value="C:plasma membrane"/>
    <property type="evidence" value="ECO:0007669"/>
    <property type="project" value="UniProtKB-SubCell"/>
</dbReference>
<feature type="transmembrane region" description="Helical" evidence="2">
    <location>
        <begin position="99"/>
        <end position="126"/>
    </location>
</feature>
<keyword evidence="1" id="KW-0479">Metal-binding</keyword>
<comment type="caution">
    <text evidence="4">The sequence shown here is derived from an EMBL/GenBank/DDBJ whole genome shotgun (WGS) entry which is preliminary data.</text>
</comment>
<comment type="pathway">
    <text evidence="1">Phospholipid metabolism; phosphatidylglycerol biosynthesis; phosphatidylglycerol from CDP-diacylglycerol: step 2/2.</text>
</comment>
<keyword evidence="1 2" id="KW-0812">Transmembrane</keyword>
<evidence type="ECO:0000313" key="4">
    <source>
        <dbReference type="EMBL" id="NOL50487.1"/>
    </source>
</evidence>
<sequence>MIQQVEQPINNPTFAWMKGSIFRIVGFGFGSGLIRKAPGTWGTLMGWVLWLLISLVMTNDILQAVLIFAGFALGIYVCQRVANDMGIMDHGGIVWDEIIAFWLVLFVMSPLSLVWQLGAFIIFRFFDIVKPWPISFFDERFKNGFGVMWDDIVAAVYTLFVIAVLVRVIGV</sequence>
<keyword evidence="1" id="KW-0378">Hydrolase</keyword>
<dbReference type="EMBL" id="JABGBO010000012">
    <property type="protein sequence ID" value="NOL50487.1"/>
    <property type="molecule type" value="Genomic_DNA"/>
</dbReference>
<dbReference type="UniPathway" id="UPA00084">
    <property type="reaction ID" value="UER00504"/>
</dbReference>
<dbReference type="GO" id="GO:0046872">
    <property type="term" value="F:metal ion binding"/>
    <property type="evidence" value="ECO:0007669"/>
    <property type="project" value="UniProtKB-KW"/>
</dbReference>
<dbReference type="GO" id="GO:0006655">
    <property type="term" value="P:phosphatidylglycerol biosynthetic process"/>
    <property type="evidence" value="ECO:0007669"/>
    <property type="project" value="UniProtKB-UniPathway"/>
</dbReference>
<keyword evidence="1" id="KW-0442">Lipid degradation</keyword>
<evidence type="ECO:0000256" key="1">
    <source>
        <dbReference type="PIRNR" id="PIRNR006162"/>
    </source>
</evidence>
<keyword evidence="1" id="KW-0460">Magnesium</keyword>
<dbReference type="PANTHER" id="PTHR36305:SF1">
    <property type="entry name" value="PHOSPHATIDYLGLYCEROPHOSPHATASE A"/>
    <property type="match status" value="1"/>
</dbReference>
<keyword evidence="1" id="KW-0595">Phospholipid degradation</keyword>
<dbReference type="SUPFAM" id="SSF101307">
    <property type="entry name" value="YutG-like"/>
    <property type="match status" value="1"/>
</dbReference>
<dbReference type="InterPro" id="IPR007686">
    <property type="entry name" value="YutG/PgpA"/>
</dbReference>
<dbReference type="InterPro" id="IPR036681">
    <property type="entry name" value="PgpA-like_sf"/>
</dbReference>
<reference evidence="4 5" key="1">
    <citation type="submission" date="2020-05" db="EMBL/GenBank/DDBJ databases">
        <authorList>
            <person name="Niu N."/>
        </authorList>
    </citation>
    <scope>NUCLEOTIDE SEQUENCE [LARGE SCALE GENOMIC DNA]</scope>
    <source>
        <strain evidence="4 5">LMG10982</strain>
    </source>
</reference>
<dbReference type="CDD" id="cd06971">
    <property type="entry name" value="PgpA"/>
    <property type="match status" value="1"/>
</dbReference>
<dbReference type="RefSeq" id="WP_171589470.1">
    <property type="nucleotide sequence ID" value="NZ_JABGBO010000012.1"/>
</dbReference>